<evidence type="ECO:0000256" key="4">
    <source>
        <dbReference type="ARBA" id="ARBA00022723"/>
    </source>
</evidence>
<evidence type="ECO:0000256" key="7">
    <source>
        <dbReference type="ARBA" id="ARBA00023033"/>
    </source>
</evidence>
<dbReference type="KEGG" id="acab:QRX50_01320"/>
<dbReference type="PROSITE" id="PS00086">
    <property type="entry name" value="CYTOCHROME_P450"/>
    <property type="match status" value="1"/>
</dbReference>
<keyword evidence="5 9" id="KW-0560">Oxidoreductase</keyword>
<dbReference type="Proteomes" id="UP001236014">
    <property type="component" value="Chromosome"/>
</dbReference>
<evidence type="ECO:0000256" key="5">
    <source>
        <dbReference type="ARBA" id="ARBA00023002"/>
    </source>
</evidence>
<keyword evidence="6 9" id="KW-0408">Iron</keyword>
<dbReference type="Gene3D" id="1.10.630.10">
    <property type="entry name" value="Cytochrome P450"/>
    <property type="match status" value="1"/>
</dbReference>
<evidence type="ECO:0000256" key="6">
    <source>
        <dbReference type="ARBA" id="ARBA00023004"/>
    </source>
</evidence>
<dbReference type="SUPFAM" id="SSF48264">
    <property type="entry name" value="Cytochrome P450"/>
    <property type="match status" value="1"/>
</dbReference>
<evidence type="ECO:0000256" key="9">
    <source>
        <dbReference type="RuleBase" id="RU000461"/>
    </source>
</evidence>
<proteinExistence type="inferred from homology"/>
<name>A0A9Y2IHY0_9PSEU</name>
<dbReference type="EMBL" id="CP127294">
    <property type="protein sequence ID" value="WIX79485.1"/>
    <property type="molecule type" value="Genomic_DNA"/>
</dbReference>
<dbReference type="InterPro" id="IPR036396">
    <property type="entry name" value="Cyt_P450_sf"/>
</dbReference>
<dbReference type="FunFam" id="1.10.630.10:FF:000018">
    <property type="entry name" value="Cytochrome P450 monooxygenase"/>
    <property type="match status" value="1"/>
</dbReference>
<protein>
    <submittedName>
        <fullName evidence="10">Cytochrome P450</fullName>
    </submittedName>
</protein>
<organism evidence="10 11">
    <name type="scientific">Amycolatopsis carbonis</name>
    <dbReference type="NCBI Taxonomy" id="715471"/>
    <lineage>
        <taxon>Bacteria</taxon>
        <taxon>Bacillati</taxon>
        <taxon>Actinomycetota</taxon>
        <taxon>Actinomycetes</taxon>
        <taxon>Pseudonocardiales</taxon>
        <taxon>Pseudonocardiaceae</taxon>
        <taxon>Amycolatopsis</taxon>
    </lineage>
</organism>
<dbReference type="AlphaFoldDB" id="A0A9Y2IHY0"/>
<gene>
    <name evidence="10" type="ORF">QRX50_01320</name>
</gene>
<dbReference type="PANTHER" id="PTHR46696:SF1">
    <property type="entry name" value="CYTOCHROME P450 YJIB-RELATED"/>
    <property type="match status" value="1"/>
</dbReference>
<keyword evidence="4 9" id="KW-0479">Metal-binding</keyword>
<keyword evidence="11" id="KW-1185">Reference proteome</keyword>
<dbReference type="CDD" id="cd20625">
    <property type="entry name" value="CYP164-like"/>
    <property type="match status" value="1"/>
</dbReference>
<dbReference type="RefSeq" id="WP_285970173.1">
    <property type="nucleotide sequence ID" value="NZ_CP127294.1"/>
</dbReference>
<comment type="function">
    <text evidence="8">Involved in the coupling of aromatic side chains of the heptapeptide of vancomycin.</text>
</comment>
<evidence type="ECO:0000256" key="1">
    <source>
        <dbReference type="ARBA" id="ARBA00004660"/>
    </source>
</evidence>
<evidence type="ECO:0000256" key="3">
    <source>
        <dbReference type="ARBA" id="ARBA00022617"/>
    </source>
</evidence>
<reference evidence="10 11" key="1">
    <citation type="submission" date="2023-06" db="EMBL/GenBank/DDBJ databases">
        <authorList>
            <person name="Oyuntsetseg B."/>
            <person name="Kim S.B."/>
        </authorList>
    </citation>
    <scope>NUCLEOTIDE SEQUENCE [LARGE SCALE GENOMIC DNA]</scope>
    <source>
        <strain evidence="10 11">2-15</strain>
    </source>
</reference>
<keyword evidence="3 9" id="KW-0349">Heme</keyword>
<dbReference type="GO" id="GO:0004497">
    <property type="term" value="F:monooxygenase activity"/>
    <property type="evidence" value="ECO:0007669"/>
    <property type="project" value="UniProtKB-KW"/>
</dbReference>
<sequence length="322" mass="34641">MVRAFAFLNPPDHTRLRGLAFTARTVAGLVPRVEELVGEFVERVVEAGESDLMEELAVPLPVTVIAELLGVPVADRERFGAWSGAMARAAEPGFLLGPGVAEAAAGARREFVGYFRELAAERRRAPADDLLSALVAVSDEGERLNEGELLVTLTLLLVAGHETTTNLIGNGVLALLRNQEQYAALARDQVRGAALAEGAVEEILRYDSPIQLTMRTTLTDTTLGGVELAAGTTVLVLVGAANRDPRVCEEPDRFDITRAPARYLAFGRGIHFCLGAPLARLQGRTVLRELARRAPGLRLAGEPEWAETVTLRGLRTLPVAVR</sequence>
<dbReference type="Pfam" id="PF00067">
    <property type="entry name" value="p450"/>
    <property type="match status" value="1"/>
</dbReference>
<dbReference type="GO" id="GO:0005506">
    <property type="term" value="F:iron ion binding"/>
    <property type="evidence" value="ECO:0007669"/>
    <property type="project" value="InterPro"/>
</dbReference>
<comment type="pathway">
    <text evidence="1">Antibiotic biosynthesis; vancomycin biosynthesis.</text>
</comment>
<evidence type="ECO:0000256" key="8">
    <source>
        <dbReference type="ARBA" id="ARBA00055433"/>
    </source>
</evidence>
<accession>A0A9Y2IHY0</accession>
<dbReference type="InterPro" id="IPR017972">
    <property type="entry name" value="Cyt_P450_CS"/>
</dbReference>
<dbReference type="GO" id="GO:0016705">
    <property type="term" value="F:oxidoreductase activity, acting on paired donors, with incorporation or reduction of molecular oxygen"/>
    <property type="evidence" value="ECO:0007669"/>
    <property type="project" value="InterPro"/>
</dbReference>
<evidence type="ECO:0000256" key="2">
    <source>
        <dbReference type="ARBA" id="ARBA00010617"/>
    </source>
</evidence>
<evidence type="ECO:0000313" key="10">
    <source>
        <dbReference type="EMBL" id="WIX79485.1"/>
    </source>
</evidence>
<comment type="similarity">
    <text evidence="2 9">Belongs to the cytochrome P450 family.</text>
</comment>
<dbReference type="InterPro" id="IPR001128">
    <property type="entry name" value="Cyt_P450"/>
</dbReference>
<dbReference type="PRINTS" id="PR00359">
    <property type="entry name" value="BP450"/>
</dbReference>
<keyword evidence="7 9" id="KW-0503">Monooxygenase</keyword>
<dbReference type="PANTHER" id="PTHR46696">
    <property type="entry name" value="P450, PUTATIVE (EUROFUNG)-RELATED"/>
    <property type="match status" value="1"/>
</dbReference>
<evidence type="ECO:0000313" key="11">
    <source>
        <dbReference type="Proteomes" id="UP001236014"/>
    </source>
</evidence>
<dbReference type="InterPro" id="IPR002397">
    <property type="entry name" value="Cyt_P450_B"/>
</dbReference>
<dbReference type="GO" id="GO:0020037">
    <property type="term" value="F:heme binding"/>
    <property type="evidence" value="ECO:0007669"/>
    <property type="project" value="InterPro"/>
</dbReference>